<feature type="transmembrane region" description="Helical" evidence="2">
    <location>
        <begin position="206"/>
        <end position="228"/>
    </location>
</feature>
<dbReference type="STRING" id="284592.Q6BLL1"/>
<evidence type="ECO:0000313" key="4">
    <source>
        <dbReference type="Proteomes" id="UP000000599"/>
    </source>
</evidence>
<dbReference type="VEuPathDB" id="FungiDB:DEHA2F12606g"/>
<organism evidence="3 4">
    <name type="scientific">Debaryomyces hansenii (strain ATCC 36239 / CBS 767 / BCRC 21394 / JCM 1990 / NBRC 0083 / IGC 2968)</name>
    <name type="common">Yeast</name>
    <name type="synonym">Torulaspora hansenii</name>
    <dbReference type="NCBI Taxonomy" id="284592"/>
    <lineage>
        <taxon>Eukaryota</taxon>
        <taxon>Fungi</taxon>
        <taxon>Dikarya</taxon>
        <taxon>Ascomycota</taxon>
        <taxon>Saccharomycotina</taxon>
        <taxon>Pichiomycetes</taxon>
        <taxon>Debaryomycetaceae</taxon>
        <taxon>Debaryomyces</taxon>
    </lineage>
</organism>
<dbReference type="AlphaFoldDB" id="Q6BLL1"/>
<dbReference type="EMBL" id="CR382138">
    <property type="protein sequence ID" value="CAG89263.1"/>
    <property type="molecule type" value="Genomic_DNA"/>
</dbReference>
<dbReference type="GO" id="GO:0016020">
    <property type="term" value="C:membrane"/>
    <property type="evidence" value="ECO:0007669"/>
    <property type="project" value="TreeGrafter"/>
</dbReference>
<feature type="region of interest" description="Disordered" evidence="1">
    <location>
        <begin position="57"/>
        <end position="98"/>
    </location>
</feature>
<keyword evidence="2" id="KW-1133">Transmembrane helix</keyword>
<dbReference type="HOGENOM" id="CLU_882771_0_0_1"/>
<dbReference type="OMA" id="PINLKEW"/>
<feature type="compositionally biased region" description="Acidic residues" evidence="1">
    <location>
        <begin position="57"/>
        <end position="93"/>
    </location>
</feature>
<accession>Q6BLL1</accession>
<evidence type="ECO:0000313" key="3">
    <source>
        <dbReference type="EMBL" id="CAG89263.1"/>
    </source>
</evidence>
<gene>
    <name evidence="3" type="ordered locus">DEHA2F12606g</name>
</gene>
<evidence type="ECO:0000256" key="2">
    <source>
        <dbReference type="SAM" id="Phobius"/>
    </source>
</evidence>
<feature type="transmembrane region" description="Helical" evidence="2">
    <location>
        <begin position="304"/>
        <end position="322"/>
    </location>
</feature>
<dbReference type="KEGG" id="dha:DEHA2F12606g"/>
<dbReference type="Proteomes" id="UP000000599">
    <property type="component" value="Chromosome F"/>
</dbReference>
<dbReference type="OrthoDB" id="4034134at2759"/>
<dbReference type="RefSeq" id="XP_460910.1">
    <property type="nucleotide sequence ID" value="XM_460910.1"/>
</dbReference>
<keyword evidence="4" id="KW-1185">Reference proteome</keyword>
<name>Q6BLL1_DEBHA</name>
<dbReference type="PANTHER" id="PTHR41807:SF1">
    <property type="entry name" value="GLUTATHIONE TRANSFERASE 3"/>
    <property type="match status" value="1"/>
</dbReference>
<protein>
    <submittedName>
        <fullName evidence="3">DEHA2F12606p</fullName>
    </submittedName>
</protein>
<dbReference type="PANTHER" id="PTHR41807">
    <property type="entry name" value="GLUTATHIONE TRANSFERASE 3"/>
    <property type="match status" value="1"/>
</dbReference>
<dbReference type="GeneID" id="2904234"/>
<proteinExistence type="predicted"/>
<sequence>MSELQSLKKAELSSICRKVGIHVLAKDTKQKLFQKLSAYIEANPEEGLIAVQNSLDMESDEETLAEAQDASEDEETDEVEEEDEEDTEDEDKDYDAGPPINLKEWIGDPAIEFFEEGYSKVLDFTDRIGATTLDYNDELRENLSRSVSLNYIELLIELVYFLFTYIPLVALKQNHSVHQIFKDNISWLSACNVLLPDISVLFEFKVISIFGNWIVSSIVLPLVISYYVNFTRRCIIIDEDDSGLITRAYKYDPFVFALSKVLIFYFIVKNSGTLTALDSFGGIFSALKRHFLIQLGVYNQFADVLGSFPLVLGFANVLTAIYSQFEEY</sequence>
<reference evidence="3 4" key="1">
    <citation type="journal article" date="2004" name="Nature">
        <title>Genome evolution in yeasts.</title>
        <authorList>
            <consortium name="Genolevures"/>
            <person name="Dujon B."/>
            <person name="Sherman D."/>
            <person name="Fischer G."/>
            <person name="Durrens P."/>
            <person name="Casaregola S."/>
            <person name="Lafontaine I."/>
            <person name="de Montigny J."/>
            <person name="Marck C."/>
            <person name="Neuveglise C."/>
            <person name="Talla E."/>
            <person name="Goffard N."/>
            <person name="Frangeul L."/>
            <person name="Aigle M."/>
            <person name="Anthouard V."/>
            <person name="Babour A."/>
            <person name="Barbe V."/>
            <person name="Barnay S."/>
            <person name="Blanchin S."/>
            <person name="Beckerich J.M."/>
            <person name="Beyne E."/>
            <person name="Bleykasten C."/>
            <person name="Boisrame A."/>
            <person name="Boyer J."/>
            <person name="Cattolico L."/>
            <person name="Confanioleri F."/>
            <person name="de Daruvar A."/>
            <person name="Despons L."/>
            <person name="Fabre E."/>
            <person name="Fairhead C."/>
            <person name="Ferry-Dumazet H."/>
            <person name="Groppi A."/>
            <person name="Hantraye F."/>
            <person name="Hennequin C."/>
            <person name="Jauniaux N."/>
            <person name="Joyet P."/>
            <person name="Kachouri R."/>
            <person name="Kerrest A."/>
            <person name="Koszul R."/>
            <person name="Lemaire M."/>
            <person name="Lesur I."/>
            <person name="Ma L."/>
            <person name="Muller H."/>
            <person name="Nicaud J.M."/>
            <person name="Nikolski M."/>
            <person name="Oztas S."/>
            <person name="Ozier-Kalogeropoulos O."/>
            <person name="Pellenz S."/>
            <person name="Potier S."/>
            <person name="Richard G.F."/>
            <person name="Straub M.L."/>
            <person name="Suleau A."/>
            <person name="Swennene D."/>
            <person name="Tekaia F."/>
            <person name="Wesolowski-Louvel M."/>
            <person name="Westhof E."/>
            <person name="Wirth B."/>
            <person name="Zeniou-Meyer M."/>
            <person name="Zivanovic I."/>
            <person name="Bolotin-Fukuhara M."/>
            <person name="Thierry A."/>
            <person name="Bouchier C."/>
            <person name="Caudron B."/>
            <person name="Scarpelli C."/>
            <person name="Gaillardin C."/>
            <person name="Weissenbach J."/>
            <person name="Wincker P."/>
            <person name="Souciet J.L."/>
        </authorList>
    </citation>
    <scope>NUCLEOTIDE SEQUENCE [LARGE SCALE GENOMIC DNA]</scope>
    <source>
        <strain evidence="4">ATCC 36239 / CBS 767 / BCRC 21394 / JCM 1990 / NBRC 0083 / IGC 2968</strain>
    </source>
</reference>
<keyword evidence="2" id="KW-0472">Membrane</keyword>
<dbReference type="eggNOG" id="ENOG502S2H3">
    <property type="taxonomic scope" value="Eukaryota"/>
</dbReference>
<evidence type="ECO:0000256" key="1">
    <source>
        <dbReference type="SAM" id="MobiDB-lite"/>
    </source>
</evidence>
<feature type="transmembrane region" description="Helical" evidence="2">
    <location>
        <begin position="249"/>
        <end position="268"/>
    </location>
</feature>
<feature type="transmembrane region" description="Helical" evidence="2">
    <location>
        <begin position="149"/>
        <end position="168"/>
    </location>
</feature>
<keyword evidence="2" id="KW-0812">Transmembrane</keyword>
<dbReference type="InParanoid" id="Q6BLL1"/>
<dbReference type="InterPro" id="IPR038872">
    <property type="entry name" value="Put_GTT3"/>
</dbReference>